<dbReference type="EMBL" id="JPRH01000007">
    <property type="protein sequence ID" value="KFF11289.1"/>
    <property type="molecule type" value="Genomic_DNA"/>
</dbReference>
<dbReference type="STRING" id="445961.IW15_16180"/>
<accession>A0A086A3M5</accession>
<proteinExistence type="predicted"/>
<dbReference type="RefSeq" id="WP_228384378.1">
    <property type="nucleotide sequence ID" value="NZ_JPRH01000007.1"/>
</dbReference>
<name>A0A086A3M5_9FLAO</name>
<dbReference type="SUPFAM" id="SSF48295">
    <property type="entry name" value="TrpR-like"/>
    <property type="match status" value="1"/>
</dbReference>
<gene>
    <name evidence="1" type="ORF">IW15_16180</name>
</gene>
<evidence type="ECO:0000313" key="1">
    <source>
        <dbReference type="EMBL" id="KFF11289.1"/>
    </source>
</evidence>
<sequence length="121" mass="14583">MDKQIQNIKPNYIKIYSDIIHKKFPEKMDQCKNILQKESLSELDILELNQKIFGNSELDAELFNQRHRAYNETAIKQILKYQSKNKCNNTELARYFKLSRNTVTKWKKLFIEKNNNLENRD</sequence>
<reference evidence="1 2" key="1">
    <citation type="submission" date="2014-07" db="EMBL/GenBank/DDBJ databases">
        <title>Genome of Chryseobacterium soli DSM 19298.</title>
        <authorList>
            <person name="Stropko S.J."/>
            <person name="Pipes S.E."/>
            <person name="Newman J."/>
        </authorList>
    </citation>
    <scope>NUCLEOTIDE SEQUENCE [LARGE SCALE GENOMIC DNA]</scope>
    <source>
        <strain evidence="1 2">DSM 19298</strain>
    </source>
</reference>
<evidence type="ECO:0000313" key="2">
    <source>
        <dbReference type="Proteomes" id="UP000028705"/>
    </source>
</evidence>
<dbReference type="eggNOG" id="ENOG5033J1N">
    <property type="taxonomic scope" value="Bacteria"/>
</dbReference>
<protein>
    <submittedName>
        <fullName evidence="1">Transposase</fullName>
    </submittedName>
</protein>
<dbReference type="Proteomes" id="UP000028705">
    <property type="component" value="Unassembled WGS sequence"/>
</dbReference>
<dbReference type="InterPro" id="IPR010921">
    <property type="entry name" value="Trp_repressor/repl_initiator"/>
</dbReference>
<keyword evidence="2" id="KW-1185">Reference proteome</keyword>
<dbReference type="AlphaFoldDB" id="A0A086A3M5"/>
<comment type="caution">
    <text evidence="1">The sequence shown here is derived from an EMBL/GenBank/DDBJ whole genome shotgun (WGS) entry which is preliminary data.</text>
</comment>
<organism evidence="1 2">
    <name type="scientific">Chryseobacterium soli</name>
    <dbReference type="NCBI Taxonomy" id="445961"/>
    <lineage>
        <taxon>Bacteria</taxon>
        <taxon>Pseudomonadati</taxon>
        <taxon>Bacteroidota</taxon>
        <taxon>Flavobacteriia</taxon>
        <taxon>Flavobacteriales</taxon>
        <taxon>Weeksellaceae</taxon>
        <taxon>Chryseobacterium group</taxon>
        <taxon>Chryseobacterium</taxon>
    </lineage>
</organism>
<dbReference type="GO" id="GO:0043565">
    <property type="term" value="F:sequence-specific DNA binding"/>
    <property type="evidence" value="ECO:0007669"/>
    <property type="project" value="InterPro"/>
</dbReference>